<dbReference type="EMBL" id="JAMZEK010000003">
    <property type="protein sequence ID" value="MCP1375198.1"/>
    <property type="molecule type" value="Genomic_DNA"/>
</dbReference>
<sequence length="145" mass="16197">MARLTIRSSSAAAVTITRAAVKSEKLVYVAVANKPLKYQYGRSSIVYIGTTKNGAHRMAASAAAKALEMLDLHGIKELAFYTVTCKSRQNVKSWAKLERALLLVFREKFGGVPECNTQGSRMKWKDELTYFARQRLEGVIEQYSS</sequence>
<protein>
    <submittedName>
        <fullName evidence="1">Uncharacterized protein</fullName>
    </submittedName>
</protein>
<evidence type="ECO:0000313" key="2">
    <source>
        <dbReference type="Proteomes" id="UP001204615"/>
    </source>
</evidence>
<dbReference type="Proteomes" id="UP001204615">
    <property type="component" value="Unassembled WGS sequence"/>
</dbReference>
<name>A0ABT1FGE5_9GAMM</name>
<evidence type="ECO:0000313" key="1">
    <source>
        <dbReference type="EMBL" id="MCP1375198.1"/>
    </source>
</evidence>
<reference evidence="1 2" key="1">
    <citation type="submission" date="2022-06" db="EMBL/GenBank/DDBJ databases">
        <title>Dyella sp. Sa strain:Sa Genome sequencing.</title>
        <authorList>
            <person name="Park S."/>
        </authorList>
    </citation>
    <scope>NUCLEOTIDE SEQUENCE [LARGE SCALE GENOMIC DNA]</scope>
    <source>
        <strain evidence="1 2">Sa</strain>
    </source>
</reference>
<proteinExistence type="predicted"/>
<dbReference type="RefSeq" id="WP_253567492.1">
    <property type="nucleotide sequence ID" value="NZ_JAMZEK010000003.1"/>
</dbReference>
<keyword evidence="2" id="KW-1185">Reference proteome</keyword>
<organism evidence="1 2">
    <name type="scientific">Dyella lutea</name>
    <dbReference type="NCBI Taxonomy" id="2950441"/>
    <lineage>
        <taxon>Bacteria</taxon>
        <taxon>Pseudomonadati</taxon>
        <taxon>Pseudomonadota</taxon>
        <taxon>Gammaproteobacteria</taxon>
        <taxon>Lysobacterales</taxon>
        <taxon>Rhodanobacteraceae</taxon>
        <taxon>Dyella</taxon>
    </lineage>
</organism>
<comment type="caution">
    <text evidence="1">The sequence shown here is derived from an EMBL/GenBank/DDBJ whole genome shotgun (WGS) entry which is preliminary data.</text>
</comment>
<accession>A0ABT1FGE5</accession>
<gene>
    <name evidence="1" type="ORF">NC595_14200</name>
</gene>